<evidence type="ECO:0000256" key="5">
    <source>
        <dbReference type="ARBA" id="ARBA00022741"/>
    </source>
</evidence>
<dbReference type="EC" id="2.7.1.12" evidence="3 9"/>
<dbReference type="SUPFAM" id="SSF52540">
    <property type="entry name" value="P-loop containing nucleoside triphosphate hydrolases"/>
    <property type="match status" value="1"/>
</dbReference>
<evidence type="ECO:0000256" key="4">
    <source>
        <dbReference type="ARBA" id="ARBA00022679"/>
    </source>
</evidence>
<protein>
    <recommendedName>
        <fullName evidence="3 9">Gluconokinase</fullName>
        <ecNumber evidence="3 9">2.7.1.12</ecNumber>
    </recommendedName>
</protein>
<comment type="caution">
    <text evidence="10">The sequence shown here is derived from an EMBL/GenBank/DDBJ whole genome shotgun (WGS) entry which is preliminary data.</text>
</comment>
<accession>A0ABW8JJ75</accession>
<proteinExistence type="inferred from homology"/>
<evidence type="ECO:0000256" key="2">
    <source>
        <dbReference type="ARBA" id="ARBA00008420"/>
    </source>
</evidence>
<dbReference type="Gene3D" id="3.40.50.300">
    <property type="entry name" value="P-loop containing nucleotide triphosphate hydrolases"/>
    <property type="match status" value="1"/>
</dbReference>
<evidence type="ECO:0000256" key="6">
    <source>
        <dbReference type="ARBA" id="ARBA00022777"/>
    </source>
</evidence>
<dbReference type="Proteomes" id="UP001620461">
    <property type="component" value="Unassembled WGS sequence"/>
</dbReference>
<evidence type="ECO:0000256" key="9">
    <source>
        <dbReference type="RuleBase" id="RU363066"/>
    </source>
</evidence>
<dbReference type="NCBIfam" id="TIGR01313">
    <property type="entry name" value="therm_gnt_kin"/>
    <property type="match status" value="1"/>
</dbReference>
<dbReference type="Pfam" id="PF13671">
    <property type="entry name" value="AAA_33"/>
    <property type="match status" value="1"/>
</dbReference>
<dbReference type="PANTHER" id="PTHR43442:SF3">
    <property type="entry name" value="GLUCONOKINASE-RELATED"/>
    <property type="match status" value="1"/>
</dbReference>
<sequence>MQEKMRAIVIMGVAGCGKSTIAQAMCRRIGAVLIEGDDFHSSHNIQKMRAGTPLTDEDRKGWLQRLAQATANTLSNDRSAILACSALKRTYRDILRGAVPQLGCLYLELTPAQAAARVAHRSNHFMPASLIDSQFRDLEPPYDEPLVLTAAAVSPIDDIVDAALAWWARINDSIDGVAPGQTLSSGPSRT</sequence>
<evidence type="ECO:0000256" key="7">
    <source>
        <dbReference type="ARBA" id="ARBA00022840"/>
    </source>
</evidence>
<keyword evidence="11" id="KW-1185">Reference proteome</keyword>
<evidence type="ECO:0000256" key="3">
    <source>
        <dbReference type="ARBA" id="ARBA00012054"/>
    </source>
</evidence>
<reference evidence="10 11" key="1">
    <citation type="submission" date="2020-10" db="EMBL/GenBank/DDBJ databases">
        <title>Phylogeny of dyella-like bacteria.</title>
        <authorList>
            <person name="Fu J."/>
        </authorList>
    </citation>
    <scope>NUCLEOTIDE SEQUENCE [LARGE SCALE GENOMIC DNA]</scope>
    <source>
        <strain evidence="10 11">JP1</strain>
    </source>
</reference>
<organism evidence="10 11">
    <name type="scientific">Dyella jejuensis</name>
    <dbReference type="NCBI Taxonomy" id="1432009"/>
    <lineage>
        <taxon>Bacteria</taxon>
        <taxon>Pseudomonadati</taxon>
        <taxon>Pseudomonadota</taxon>
        <taxon>Gammaproteobacteria</taxon>
        <taxon>Lysobacterales</taxon>
        <taxon>Rhodanobacteraceae</taxon>
        <taxon>Dyella</taxon>
    </lineage>
</organism>
<evidence type="ECO:0000256" key="8">
    <source>
        <dbReference type="ARBA" id="ARBA00048090"/>
    </source>
</evidence>
<keyword evidence="5 9" id="KW-0547">Nucleotide-binding</keyword>
<keyword evidence="4 9" id="KW-0808">Transferase</keyword>
<evidence type="ECO:0000256" key="1">
    <source>
        <dbReference type="ARBA" id="ARBA00004761"/>
    </source>
</evidence>
<keyword evidence="7 9" id="KW-0067">ATP-binding</keyword>
<name>A0ABW8JJ75_9GAMM</name>
<evidence type="ECO:0000313" key="10">
    <source>
        <dbReference type="EMBL" id="MFK2900908.1"/>
    </source>
</evidence>
<keyword evidence="6 9" id="KW-0418">Kinase</keyword>
<dbReference type="CDD" id="cd02021">
    <property type="entry name" value="GntK"/>
    <property type="match status" value="1"/>
</dbReference>
<dbReference type="InterPro" id="IPR006001">
    <property type="entry name" value="Therm_gnt_kin"/>
</dbReference>
<comment type="catalytic activity">
    <reaction evidence="8 9">
        <text>D-gluconate + ATP = 6-phospho-D-gluconate + ADP + H(+)</text>
        <dbReference type="Rhea" id="RHEA:19433"/>
        <dbReference type="ChEBI" id="CHEBI:15378"/>
        <dbReference type="ChEBI" id="CHEBI:18391"/>
        <dbReference type="ChEBI" id="CHEBI:30616"/>
        <dbReference type="ChEBI" id="CHEBI:58759"/>
        <dbReference type="ChEBI" id="CHEBI:456216"/>
        <dbReference type="EC" id="2.7.1.12"/>
    </reaction>
</comment>
<evidence type="ECO:0000313" key="11">
    <source>
        <dbReference type="Proteomes" id="UP001620461"/>
    </source>
</evidence>
<dbReference type="InterPro" id="IPR027417">
    <property type="entry name" value="P-loop_NTPase"/>
</dbReference>
<comment type="pathway">
    <text evidence="1">Carbohydrate acid metabolism.</text>
</comment>
<gene>
    <name evidence="10" type="ORF">ISP15_11230</name>
</gene>
<comment type="similarity">
    <text evidence="2 9">Belongs to the gluconokinase GntK/GntV family.</text>
</comment>
<dbReference type="PANTHER" id="PTHR43442">
    <property type="entry name" value="GLUCONOKINASE-RELATED"/>
    <property type="match status" value="1"/>
</dbReference>
<dbReference type="EMBL" id="JADIKJ010000012">
    <property type="protein sequence ID" value="MFK2900908.1"/>
    <property type="molecule type" value="Genomic_DNA"/>
</dbReference>